<dbReference type="Proteomes" id="UP000305921">
    <property type="component" value="Unassembled WGS sequence"/>
</dbReference>
<evidence type="ECO:0000313" key="2">
    <source>
        <dbReference type="Proteomes" id="UP000305921"/>
    </source>
</evidence>
<proteinExistence type="predicted"/>
<comment type="caution">
    <text evidence="1">The sequence shown here is derived from an EMBL/GenBank/DDBJ whole genome shotgun (WGS) entry which is preliminary data.</text>
</comment>
<dbReference type="OrthoDB" id="5191485at2"/>
<organism evidence="1 2">
    <name type="scientific">Streptomyces marianii</name>
    <dbReference type="NCBI Taxonomy" id="1817406"/>
    <lineage>
        <taxon>Bacteria</taxon>
        <taxon>Bacillati</taxon>
        <taxon>Actinomycetota</taxon>
        <taxon>Actinomycetes</taxon>
        <taxon>Kitasatosporales</taxon>
        <taxon>Streptomycetaceae</taxon>
        <taxon>Streptomyces</taxon>
    </lineage>
</organism>
<evidence type="ECO:0000313" key="1">
    <source>
        <dbReference type="EMBL" id="TLQ38720.1"/>
    </source>
</evidence>
<dbReference type="AlphaFoldDB" id="A0A5R9DVH8"/>
<keyword evidence="2" id="KW-1185">Reference proteome</keyword>
<accession>A0A5R9DVH8</accession>
<reference evidence="1 2" key="1">
    <citation type="submission" date="2019-05" db="EMBL/GenBank/DDBJ databases">
        <title>Streptomyces marianii sp. nov., a novel marine actinomycete from southern coast of India.</title>
        <authorList>
            <person name="Iniyan A.M."/>
            <person name="Wink J."/>
            <person name="Ramprasad E."/>
            <person name="Ramana C.V."/>
            <person name="Bunk B."/>
            <person name="Sproer C."/>
            <person name="Joseph F.-J.R.S."/>
            <person name="Vincent S.G.P."/>
        </authorList>
    </citation>
    <scope>NUCLEOTIDE SEQUENCE [LARGE SCALE GENOMIC DNA]</scope>
    <source>
        <strain evidence="1 2">ICN19</strain>
    </source>
</reference>
<protein>
    <submittedName>
        <fullName evidence="1">Uncharacterized protein</fullName>
    </submittedName>
</protein>
<gene>
    <name evidence="1" type="ORF">FEF34_40445</name>
</gene>
<sequence>MSNALLSPAGWLVLGLPWPTETRDGWGECAVAIAPTMIPRSLVSKGAGIALDLATGLARDPNDGPGKAVFFSDVTLWLDKQGKTWPDLGIDYEAVIDELLNAQVPQLYLTLTQKAHAILCDASREGLRLHYPNGDVEHVTPQLRQDVHDGIAQSLTRDWPSYIQGLIDSGALQTR</sequence>
<dbReference type="EMBL" id="VAWE01000005">
    <property type="protein sequence ID" value="TLQ38720.1"/>
    <property type="molecule type" value="Genomic_DNA"/>
</dbReference>
<dbReference type="RefSeq" id="WP_138058459.1">
    <property type="nucleotide sequence ID" value="NZ_VAWE01000005.1"/>
</dbReference>
<name>A0A5R9DVH8_9ACTN</name>